<dbReference type="InterPro" id="IPR032675">
    <property type="entry name" value="LRR_dom_sf"/>
</dbReference>
<keyword evidence="2" id="KW-0677">Repeat</keyword>
<dbReference type="PANTHER" id="PTHR11375:SF0">
    <property type="entry name" value="ACIDIC LEUCINE-RICH NUCLEAR PHOSPHOPROTEIN 32 FAMILY MEMBER A"/>
    <property type="match status" value="1"/>
</dbReference>
<proteinExistence type="inferred from homology"/>
<protein>
    <submittedName>
        <fullName evidence="5">Microtubule binding protein</fullName>
    </submittedName>
</protein>
<dbReference type="InterPro" id="IPR045081">
    <property type="entry name" value="AN32"/>
</dbReference>
<dbReference type="AlphaFoldDB" id="A0A2P6NAR8"/>
<comment type="similarity">
    <text evidence="3">Belongs to the ANP32 family.</text>
</comment>
<evidence type="ECO:0000256" key="4">
    <source>
        <dbReference type="SAM" id="MobiDB-lite"/>
    </source>
</evidence>
<feature type="compositionally biased region" description="Basic and acidic residues" evidence="4">
    <location>
        <begin position="374"/>
        <end position="383"/>
    </location>
</feature>
<dbReference type="Gene3D" id="3.80.10.10">
    <property type="entry name" value="Ribonuclease Inhibitor"/>
    <property type="match status" value="1"/>
</dbReference>
<name>A0A2P6NAR8_9EUKA</name>
<feature type="compositionally biased region" description="Polar residues" evidence="4">
    <location>
        <begin position="279"/>
        <end position="290"/>
    </location>
</feature>
<dbReference type="Proteomes" id="UP000241769">
    <property type="component" value="Unassembled WGS sequence"/>
</dbReference>
<sequence>MDGLEAALEYLCQKDHHHTSAVDLTGTIWKSQSLPDRLRTLLEKFTSITHLDLSNVGLSTLDNFPTLPNLETLILCNNQLVGSLNHLNNTTVPSLRHINLSGNTIRNMTELKYLTCHTHLETLILKGCFVTNTPDYVITLFDMIPSLKNLDGWRWWVLIKLHHRWNIRDGKKISISEDKGKNGISKGAMSPSTNNSAGRSHKHRRAWTPPPQKGKLFTLVNCRDTFLSMNHNGNHLNVETNNAAIESNLSDMGDLTDGELPLMNEEEGIQAEFLETVTTTEDQQITNMGRQSDAEESSAEEDPKEEEETESPVAPTDQQAEDETEDSEEDDDFQPSESDEEPTVSAALEESSEAEGSHTEEQEETVESAAKRQKREDETGTKE</sequence>
<keyword evidence="6" id="KW-1185">Reference proteome</keyword>
<evidence type="ECO:0000256" key="2">
    <source>
        <dbReference type="ARBA" id="ARBA00022737"/>
    </source>
</evidence>
<reference evidence="5 6" key="1">
    <citation type="journal article" date="2018" name="Genome Biol. Evol.">
        <title>Multiple Roots of Fruiting Body Formation in Amoebozoa.</title>
        <authorList>
            <person name="Hillmann F."/>
            <person name="Forbes G."/>
            <person name="Novohradska S."/>
            <person name="Ferling I."/>
            <person name="Riege K."/>
            <person name="Groth M."/>
            <person name="Westermann M."/>
            <person name="Marz M."/>
            <person name="Spaller T."/>
            <person name="Winckler T."/>
            <person name="Schaap P."/>
            <person name="Glockner G."/>
        </authorList>
    </citation>
    <scope>NUCLEOTIDE SEQUENCE [LARGE SCALE GENOMIC DNA]</scope>
    <source>
        <strain evidence="5 6">Jena</strain>
    </source>
</reference>
<dbReference type="OrthoDB" id="2160613at2759"/>
<organism evidence="5 6">
    <name type="scientific">Planoprotostelium fungivorum</name>
    <dbReference type="NCBI Taxonomy" id="1890364"/>
    <lineage>
        <taxon>Eukaryota</taxon>
        <taxon>Amoebozoa</taxon>
        <taxon>Evosea</taxon>
        <taxon>Variosea</taxon>
        <taxon>Cavosteliida</taxon>
        <taxon>Cavosteliaceae</taxon>
        <taxon>Planoprotostelium</taxon>
    </lineage>
</organism>
<feature type="region of interest" description="Disordered" evidence="4">
    <location>
        <begin position="279"/>
        <end position="383"/>
    </location>
</feature>
<evidence type="ECO:0000256" key="1">
    <source>
        <dbReference type="ARBA" id="ARBA00022614"/>
    </source>
</evidence>
<accession>A0A2P6NAR8</accession>
<gene>
    <name evidence="5" type="ORF">PROFUN_11120</name>
</gene>
<comment type="caution">
    <text evidence="5">The sequence shown here is derived from an EMBL/GenBank/DDBJ whole genome shotgun (WGS) entry which is preliminary data.</text>
</comment>
<dbReference type="PROSITE" id="PS51450">
    <property type="entry name" value="LRR"/>
    <property type="match status" value="1"/>
</dbReference>
<feature type="compositionally biased region" description="Acidic residues" evidence="4">
    <location>
        <begin position="319"/>
        <end position="342"/>
    </location>
</feature>
<dbReference type="EMBL" id="MDYQ01000131">
    <property type="protein sequence ID" value="PRP81042.1"/>
    <property type="molecule type" value="Genomic_DNA"/>
</dbReference>
<dbReference type="InParanoid" id="A0A2P6NAR8"/>
<dbReference type="GO" id="GO:0005634">
    <property type="term" value="C:nucleus"/>
    <property type="evidence" value="ECO:0007669"/>
    <property type="project" value="TreeGrafter"/>
</dbReference>
<dbReference type="InterPro" id="IPR001611">
    <property type="entry name" value="Leu-rich_rpt"/>
</dbReference>
<dbReference type="GO" id="GO:0042393">
    <property type="term" value="F:histone binding"/>
    <property type="evidence" value="ECO:0007669"/>
    <property type="project" value="TreeGrafter"/>
</dbReference>
<dbReference type="PANTHER" id="PTHR11375">
    <property type="entry name" value="ACIDIC LEUCINE-RICH NUCLEAR PHOSPHOPROTEIN 32"/>
    <property type="match status" value="1"/>
</dbReference>
<feature type="region of interest" description="Disordered" evidence="4">
    <location>
        <begin position="176"/>
        <end position="212"/>
    </location>
</feature>
<evidence type="ECO:0000256" key="3">
    <source>
        <dbReference type="ARBA" id="ARBA00025777"/>
    </source>
</evidence>
<evidence type="ECO:0000313" key="5">
    <source>
        <dbReference type="EMBL" id="PRP81042.1"/>
    </source>
</evidence>
<dbReference type="STRING" id="1890364.A0A2P6NAR8"/>
<evidence type="ECO:0000313" key="6">
    <source>
        <dbReference type="Proteomes" id="UP000241769"/>
    </source>
</evidence>
<feature type="compositionally biased region" description="Acidic residues" evidence="4">
    <location>
        <begin position="294"/>
        <end position="310"/>
    </location>
</feature>
<keyword evidence="1" id="KW-0433">Leucine-rich repeat</keyword>
<dbReference type="SUPFAM" id="SSF52058">
    <property type="entry name" value="L domain-like"/>
    <property type="match status" value="1"/>
</dbReference>
<dbReference type="Pfam" id="PF14580">
    <property type="entry name" value="LRR_9"/>
    <property type="match status" value="1"/>
</dbReference>